<dbReference type="Pfam" id="PF13581">
    <property type="entry name" value="HATPase_c_2"/>
    <property type="match status" value="1"/>
</dbReference>
<keyword evidence="1" id="KW-0418">Kinase</keyword>
<evidence type="ECO:0000313" key="4">
    <source>
        <dbReference type="Proteomes" id="UP000606172"/>
    </source>
</evidence>
<dbReference type="AlphaFoldDB" id="A0A919V7J6"/>
<dbReference type="SUPFAM" id="SSF55874">
    <property type="entry name" value="ATPase domain of HSP90 chaperone/DNA topoisomerase II/histidine kinase"/>
    <property type="match status" value="1"/>
</dbReference>
<gene>
    <name evidence="3" type="ORF">Ssi02_54210</name>
</gene>
<reference evidence="3" key="1">
    <citation type="submission" date="2021-01" db="EMBL/GenBank/DDBJ databases">
        <title>Whole genome shotgun sequence of Sinosporangium siamense NBRC 109515.</title>
        <authorList>
            <person name="Komaki H."/>
            <person name="Tamura T."/>
        </authorList>
    </citation>
    <scope>NUCLEOTIDE SEQUENCE</scope>
    <source>
        <strain evidence="3">NBRC 109515</strain>
    </source>
</reference>
<keyword evidence="4" id="KW-1185">Reference proteome</keyword>
<protein>
    <recommendedName>
        <fullName evidence="2">Histidine kinase/HSP90-like ATPase domain-containing protein</fullName>
    </recommendedName>
</protein>
<sequence>MSADQAHVVVLLTSELVTNALTHSKSRHGEVTVLLQVSQYCVRVDVMDDGSAGGPVLGPTRVDAENGRGLVLVDQLAHRWGDYFEASGRAVWFEVERQLPAGNGAIFEHAS</sequence>
<comment type="caution">
    <text evidence="3">The sequence shown here is derived from an EMBL/GenBank/DDBJ whole genome shotgun (WGS) entry which is preliminary data.</text>
</comment>
<dbReference type="InterPro" id="IPR003594">
    <property type="entry name" value="HATPase_dom"/>
</dbReference>
<accession>A0A919V7J6</accession>
<dbReference type="CDD" id="cd16936">
    <property type="entry name" value="HATPase_RsbW-like"/>
    <property type="match status" value="1"/>
</dbReference>
<dbReference type="InterPro" id="IPR050267">
    <property type="entry name" value="Anti-sigma-factor_SerPK"/>
</dbReference>
<dbReference type="EMBL" id="BOOW01000034">
    <property type="protein sequence ID" value="GII95190.1"/>
    <property type="molecule type" value="Genomic_DNA"/>
</dbReference>
<dbReference type="PANTHER" id="PTHR35526">
    <property type="entry name" value="ANTI-SIGMA-F FACTOR RSBW-RELATED"/>
    <property type="match status" value="1"/>
</dbReference>
<dbReference type="Gene3D" id="3.30.565.10">
    <property type="entry name" value="Histidine kinase-like ATPase, C-terminal domain"/>
    <property type="match status" value="1"/>
</dbReference>
<evidence type="ECO:0000256" key="1">
    <source>
        <dbReference type="ARBA" id="ARBA00022527"/>
    </source>
</evidence>
<dbReference type="Proteomes" id="UP000606172">
    <property type="component" value="Unassembled WGS sequence"/>
</dbReference>
<evidence type="ECO:0000313" key="3">
    <source>
        <dbReference type="EMBL" id="GII95190.1"/>
    </source>
</evidence>
<dbReference type="InterPro" id="IPR036890">
    <property type="entry name" value="HATPase_C_sf"/>
</dbReference>
<feature type="domain" description="Histidine kinase/HSP90-like ATPase" evidence="2">
    <location>
        <begin position="2"/>
        <end position="92"/>
    </location>
</feature>
<keyword evidence="1" id="KW-0723">Serine/threonine-protein kinase</keyword>
<dbReference type="PANTHER" id="PTHR35526:SF3">
    <property type="entry name" value="ANTI-SIGMA-F FACTOR RSBW"/>
    <property type="match status" value="1"/>
</dbReference>
<dbReference type="GO" id="GO:0004674">
    <property type="term" value="F:protein serine/threonine kinase activity"/>
    <property type="evidence" value="ECO:0007669"/>
    <property type="project" value="UniProtKB-KW"/>
</dbReference>
<organism evidence="3 4">
    <name type="scientific">Sinosporangium siamense</name>
    <dbReference type="NCBI Taxonomy" id="1367973"/>
    <lineage>
        <taxon>Bacteria</taxon>
        <taxon>Bacillati</taxon>
        <taxon>Actinomycetota</taxon>
        <taxon>Actinomycetes</taxon>
        <taxon>Streptosporangiales</taxon>
        <taxon>Streptosporangiaceae</taxon>
        <taxon>Sinosporangium</taxon>
    </lineage>
</organism>
<keyword evidence="1" id="KW-0808">Transferase</keyword>
<proteinExistence type="predicted"/>
<evidence type="ECO:0000259" key="2">
    <source>
        <dbReference type="Pfam" id="PF13581"/>
    </source>
</evidence>
<name>A0A919V7J6_9ACTN</name>